<dbReference type="SUPFAM" id="SSF103481">
    <property type="entry name" value="Multidrug resistance efflux transporter EmrE"/>
    <property type="match status" value="1"/>
</dbReference>
<feature type="transmembrane region" description="Helical" evidence="8">
    <location>
        <begin position="202"/>
        <end position="224"/>
    </location>
</feature>
<feature type="domain" description="EamA" evidence="9">
    <location>
        <begin position="267"/>
        <end position="414"/>
    </location>
</feature>
<protein>
    <recommendedName>
        <fullName evidence="9">EamA domain-containing protein</fullName>
    </recommendedName>
</protein>
<feature type="transmembrane region" description="Helical" evidence="8">
    <location>
        <begin position="295"/>
        <end position="318"/>
    </location>
</feature>
<keyword evidence="6 8" id="KW-0472">Membrane</keyword>
<reference evidence="10 11" key="1">
    <citation type="journal article" date="2024" name="Nat. Commun.">
        <title>Phylogenomics reveals the evolutionary origins of lichenization in chlorophyte algae.</title>
        <authorList>
            <person name="Puginier C."/>
            <person name="Libourel C."/>
            <person name="Otte J."/>
            <person name="Skaloud P."/>
            <person name="Haon M."/>
            <person name="Grisel S."/>
            <person name="Petersen M."/>
            <person name="Berrin J.G."/>
            <person name="Delaux P.M."/>
            <person name="Dal Grande F."/>
            <person name="Keller J."/>
        </authorList>
    </citation>
    <scope>NUCLEOTIDE SEQUENCE [LARGE SCALE GENOMIC DNA]</scope>
    <source>
        <strain evidence="10 11">SAG 2145</strain>
    </source>
</reference>
<dbReference type="AlphaFoldDB" id="A0AAW1QKQ0"/>
<feature type="region of interest" description="Disordered" evidence="7">
    <location>
        <begin position="81"/>
        <end position="133"/>
    </location>
</feature>
<comment type="caution">
    <text evidence="10">The sequence shown here is derived from an EMBL/GenBank/DDBJ whole genome shotgun (WGS) entry which is preliminary data.</text>
</comment>
<evidence type="ECO:0000313" key="11">
    <source>
        <dbReference type="Proteomes" id="UP001438707"/>
    </source>
</evidence>
<dbReference type="Proteomes" id="UP001438707">
    <property type="component" value="Unassembled WGS sequence"/>
</dbReference>
<dbReference type="InterPro" id="IPR000620">
    <property type="entry name" value="EamA_dom"/>
</dbReference>
<dbReference type="InterPro" id="IPR051258">
    <property type="entry name" value="Diverse_Substrate_Transporter"/>
</dbReference>
<keyword evidence="4 8" id="KW-0812">Transmembrane</keyword>
<evidence type="ECO:0000256" key="6">
    <source>
        <dbReference type="ARBA" id="ARBA00023136"/>
    </source>
</evidence>
<sequence>MQGSSRGGNQPGGSGGSEVQGLLLMAGVAMMWGTSPPCTRALYALEGPPSPAALGTLQATMAFLWLSLLNRFAGHLAWAQGPANAHSRPSSEESAPAHSRPASVHDSSPSSYVDHDAESNAEANPDPAGNASTESRRLLGHLESEHPEVPVQGAGPYLERLRIAAADILNRPASSQLAAGAELGAISAAANAATLLGFEDTLAARGAFLLRMSVMFTPILAAVARQATPKLVWLGAGTAFAGGLLIAGDDLSSQGQQSSSLLTLSGGDAMLIVAALLWALQIVRQGRLAQHYPPIALAANQLGFMALGLGFWLLLTAAGEVSSGHPWTAVWPGWSNPVAWLIALCPAIFPWGLGGVLQLRAQTMVSPSLTNIVLATDPLWATLFSAILGTGEQRLGFQGWLGGGAIILACIIASQGQSGSETQKA</sequence>
<keyword evidence="5 8" id="KW-1133">Transmembrane helix</keyword>
<evidence type="ECO:0000259" key="9">
    <source>
        <dbReference type="Pfam" id="PF00892"/>
    </source>
</evidence>
<dbReference type="Pfam" id="PF00892">
    <property type="entry name" value="EamA"/>
    <property type="match status" value="1"/>
</dbReference>
<evidence type="ECO:0000256" key="4">
    <source>
        <dbReference type="ARBA" id="ARBA00022692"/>
    </source>
</evidence>
<organism evidence="10 11">
    <name type="scientific">Apatococcus lobatus</name>
    <dbReference type="NCBI Taxonomy" id="904363"/>
    <lineage>
        <taxon>Eukaryota</taxon>
        <taxon>Viridiplantae</taxon>
        <taxon>Chlorophyta</taxon>
        <taxon>core chlorophytes</taxon>
        <taxon>Trebouxiophyceae</taxon>
        <taxon>Chlorellales</taxon>
        <taxon>Chlorellaceae</taxon>
        <taxon>Apatococcus</taxon>
    </lineage>
</organism>
<feature type="transmembrane region" description="Helical" evidence="8">
    <location>
        <begin position="260"/>
        <end position="283"/>
    </location>
</feature>
<comment type="subcellular location">
    <subcellularLocation>
        <location evidence="1">Cell membrane</location>
        <topology evidence="1">Multi-pass membrane protein</topology>
    </subcellularLocation>
</comment>
<dbReference type="InterPro" id="IPR037185">
    <property type="entry name" value="EmrE-like"/>
</dbReference>
<evidence type="ECO:0000256" key="1">
    <source>
        <dbReference type="ARBA" id="ARBA00004651"/>
    </source>
</evidence>
<evidence type="ECO:0000256" key="8">
    <source>
        <dbReference type="SAM" id="Phobius"/>
    </source>
</evidence>
<comment type="similarity">
    <text evidence="2">Belongs to the drug/metabolite transporter (DMT) superfamily. Plant drug/metabolite exporter (P-DME) (TC 2.A.7.4) family.</text>
</comment>
<dbReference type="PANTHER" id="PTHR42920:SF23">
    <property type="entry name" value="EAMA DOMAIN-CONTAINING PROTEIN"/>
    <property type="match status" value="1"/>
</dbReference>
<gene>
    <name evidence="10" type="ORF">WJX74_000419</name>
</gene>
<evidence type="ECO:0000313" key="10">
    <source>
        <dbReference type="EMBL" id="KAK9822012.1"/>
    </source>
</evidence>
<feature type="transmembrane region" description="Helical" evidence="8">
    <location>
        <begin position="338"/>
        <end position="357"/>
    </location>
</feature>
<feature type="transmembrane region" description="Helical" evidence="8">
    <location>
        <begin position="369"/>
        <end position="389"/>
    </location>
</feature>
<evidence type="ECO:0000256" key="7">
    <source>
        <dbReference type="SAM" id="MobiDB-lite"/>
    </source>
</evidence>
<evidence type="ECO:0000256" key="2">
    <source>
        <dbReference type="ARBA" id="ARBA00007635"/>
    </source>
</evidence>
<dbReference type="EMBL" id="JALJOS010000034">
    <property type="protein sequence ID" value="KAK9822012.1"/>
    <property type="molecule type" value="Genomic_DNA"/>
</dbReference>
<keyword evidence="3" id="KW-1003">Cell membrane</keyword>
<accession>A0AAW1QKQ0</accession>
<name>A0AAW1QKQ0_9CHLO</name>
<dbReference type="PANTHER" id="PTHR42920">
    <property type="entry name" value="OS03G0707200 PROTEIN-RELATED"/>
    <property type="match status" value="1"/>
</dbReference>
<evidence type="ECO:0000256" key="5">
    <source>
        <dbReference type="ARBA" id="ARBA00022989"/>
    </source>
</evidence>
<feature type="transmembrane region" description="Helical" evidence="8">
    <location>
        <begin position="231"/>
        <end position="248"/>
    </location>
</feature>
<keyword evidence="11" id="KW-1185">Reference proteome</keyword>
<feature type="transmembrane region" description="Helical" evidence="8">
    <location>
        <begin position="395"/>
        <end position="414"/>
    </location>
</feature>
<dbReference type="GO" id="GO:0005886">
    <property type="term" value="C:plasma membrane"/>
    <property type="evidence" value="ECO:0007669"/>
    <property type="project" value="UniProtKB-SubCell"/>
</dbReference>
<evidence type="ECO:0000256" key="3">
    <source>
        <dbReference type="ARBA" id="ARBA00022475"/>
    </source>
</evidence>
<proteinExistence type="inferred from homology"/>